<evidence type="ECO:0000259" key="6">
    <source>
        <dbReference type="Pfam" id="PF03168"/>
    </source>
</evidence>
<protein>
    <recommendedName>
        <fullName evidence="6">Late embryogenesis abundant protein LEA-2 subgroup domain-containing protein</fullName>
    </recommendedName>
</protein>
<evidence type="ECO:0000256" key="4">
    <source>
        <dbReference type="ARBA" id="ARBA00023136"/>
    </source>
</evidence>
<dbReference type="PANTHER" id="PTHR31234:SF2">
    <property type="entry name" value="OS05G0199100 PROTEIN"/>
    <property type="match status" value="1"/>
</dbReference>
<dbReference type="Proteomes" id="UP001141552">
    <property type="component" value="Unassembled WGS sequence"/>
</dbReference>
<dbReference type="GO" id="GO:0005886">
    <property type="term" value="C:plasma membrane"/>
    <property type="evidence" value="ECO:0007669"/>
    <property type="project" value="TreeGrafter"/>
</dbReference>
<evidence type="ECO:0000313" key="8">
    <source>
        <dbReference type="Proteomes" id="UP001141552"/>
    </source>
</evidence>
<dbReference type="InterPro" id="IPR044839">
    <property type="entry name" value="NDR1-like"/>
</dbReference>
<feature type="transmembrane region" description="Helical" evidence="5">
    <location>
        <begin position="55"/>
        <end position="85"/>
    </location>
</feature>
<dbReference type="Gene3D" id="2.60.40.1820">
    <property type="match status" value="1"/>
</dbReference>
<dbReference type="EMBL" id="JAKUCV010007093">
    <property type="protein sequence ID" value="KAJ4824798.1"/>
    <property type="molecule type" value="Genomic_DNA"/>
</dbReference>
<organism evidence="7 8">
    <name type="scientific">Turnera subulata</name>
    <dbReference type="NCBI Taxonomy" id="218843"/>
    <lineage>
        <taxon>Eukaryota</taxon>
        <taxon>Viridiplantae</taxon>
        <taxon>Streptophyta</taxon>
        <taxon>Embryophyta</taxon>
        <taxon>Tracheophyta</taxon>
        <taxon>Spermatophyta</taxon>
        <taxon>Magnoliopsida</taxon>
        <taxon>eudicotyledons</taxon>
        <taxon>Gunneridae</taxon>
        <taxon>Pentapetalae</taxon>
        <taxon>rosids</taxon>
        <taxon>fabids</taxon>
        <taxon>Malpighiales</taxon>
        <taxon>Passifloraceae</taxon>
        <taxon>Turnera</taxon>
    </lineage>
</organism>
<evidence type="ECO:0000313" key="7">
    <source>
        <dbReference type="EMBL" id="KAJ4824798.1"/>
    </source>
</evidence>
<evidence type="ECO:0000256" key="1">
    <source>
        <dbReference type="ARBA" id="ARBA00004167"/>
    </source>
</evidence>
<dbReference type="AlphaFoldDB" id="A0A9Q0F4K5"/>
<feature type="domain" description="Late embryogenesis abundant protein LEA-2 subgroup" evidence="6">
    <location>
        <begin position="118"/>
        <end position="224"/>
    </location>
</feature>
<comment type="caution">
    <text evidence="7">The sequence shown here is derived from an EMBL/GenBank/DDBJ whole genome shotgun (WGS) entry which is preliminary data.</text>
</comment>
<proteinExistence type="predicted"/>
<evidence type="ECO:0000256" key="2">
    <source>
        <dbReference type="ARBA" id="ARBA00022692"/>
    </source>
</evidence>
<keyword evidence="3 5" id="KW-1133">Transmembrane helix</keyword>
<reference evidence="7" key="1">
    <citation type="submission" date="2022-02" db="EMBL/GenBank/DDBJ databases">
        <authorList>
            <person name="Henning P.M."/>
            <person name="McCubbin A.G."/>
            <person name="Shore J.S."/>
        </authorList>
    </citation>
    <scope>NUCLEOTIDE SEQUENCE</scope>
    <source>
        <strain evidence="7">F60SS</strain>
        <tissue evidence="7">Leaves</tissue>
    </source>
</reference>
<name>A0A9Q0F4K5_9ROSI</name>
<dbReference type="PANTHER" id="PTHR31234">
    <property type="entry name" value="LATE EMBRYOGENESIS ABUNDANT (LEA) HYDROXYPROLINE-RICH GLYCOPROTEIN FAMILY"/>
    <property type="match status" value="1"/>
</dbReference>
<reference evidence="7" key="2">
    <citation type="journal article" date="2023" name="Plants (Basel)">
        <title>Annotation of the Turnera subulata (Passifloraceae) Draft Genome Reveals the S-Locus Evolved after the Divergence of Turneroideae from Passifloroideae in a Stepwise Manner.</title>
        <authorList>
            <person name="Henning P.M."/>
            <person name="Roalson E.H."/>
            <person name="Mir W."/>
            <person name="McCubbin A.G."/>
            <person name="Shore J.S."/>
        </authorList>
    </citation>
    <scope>NUCLEOTIDE SEQUENCE</scope>
    <source>
        <strain evidence="7">F60SS</strain>
    </source>
</reference>
<comment type="subcellular location">
    <subcellularLocation>
        <location evidence="1">Membrane</location>
        <topology evidence="1">Single-pass membrane protein</topology>
    </subcellularLocation>
</comment>
<dbReference type="Pfam" id="PF03168">
    <property type="entry name" value="LEA_2"/>
    <property type="match status" value="1"/>
</dbReference>
<sequence>MTMTDKVYPAAKQAAANGSTAGPNPAFPATKGQLYGATRPAYRPTPNRKRSRRGCFCACCLWTTIVILTLIFLAAVAGIVVYLLYRPHRPDFDVTGLKISSLNLTAGNQLATNINLNITARNPNKKAVFTYNPIAISVTTEKDGIAVGNGVIPSFVHGTKNTTVLKASITSTGQNYQLDDVAAGKLKSDLKGKNGVALKLKLDTKVKAKLGALKSPKVMIRVTCDGIRAMVPSGKKATTGSVSNAKCKLNSSKNKNLVLCHHRLFGVSFMVPCHLS</sequence>
<evidence type="ECO:0000256" key="5">
    <source>
        <dbReference type="SAM" id="Phobius"/>
    </source>
</evidence>
<keyword evidence="2 5" id="KW-0812">Transmembrane</keyword>
<dbReference type="OrthoDB" id="777167at2759"/>
<gene>
    <name evidence="7" type="ORF">Tsubulata_022788</name>
</gene>
<dbReference type="InterPro" id="IPR004864">
    <property type="entry name" value="LEA_2"/>
</dbReference>
<keyword evidence="8" id="KW-1185">Reference proteome</keyword>
<keyword evidence="4 5" id="KW-0472">Membrane</keyword>
<accession>A0A9Q0F4K5</accession>
<dbReference type="GO" id="GO:0098542">
    <property type="term" value="P:defense response to other organism"/>
    <property type="evidence" value="ECO:0007669"/>
    <property type="project" value="InterPro"/>
</dbReference>
<evidence type="ECO:0000256" key="3">
    <source>
        <dbReference type="ARBA" id="ARBA00022989"/>
    </source>
</evidence>